<keyword evidence="2" id="KW-1185">Reference proteome</keyword>
<protein>
    <submittedName>
        <fullName evidence="1">Uncharacterized protein</fullName>
    </submittedName>
</protein>
<reference evidence="1" key="1">
    <citation type="submission" date="2022-07" db="EMBL/GenBank/DDBJ databases">
        <authorList>
            <person name="Trinca V."/>
            <person name="Uliana J.V.C."/>
            <person name="Torres T.T."/>
            <person name="Ward R.J."/>
            <person name="Monesi N."/>
        </authorList>
    </citation>
    <scope>NUCLEOTIDE SEQUENCE</scope>
    <source>
        <strain evidence="1">HSMRA1968</strain>
        <tissue evidence="1">Whole embryos</tissue>
    </source>
</reference>
<comment type="caution">
    <text evidence="1">The sequence shown here is derived from an EMBL/GenBank/DDBJ whole genome shotgun (WGS) entry which is preliminary data.</text>
</comment>
<name>A0A9Q0N551_9DIPT</name>
<gene>
    <name evidence="1" type="ORF">Bhyg_08661</name>
</gene>
<sequence length="79" mass="9158">MDFHRDLALNLILVKLELETKILLPVQVLLLRVLLGHLGHLLVIHLKRLILEGLQAKVHRAIHLVVKQIRCSLKKRLIK</sequence>
<organism evidence="1 2">
    <name type="scientific">Pseudolycoriella hygida</name>
    <dbReference type="NCBI Taxonomy" id="35572"/>
    <lineage>
        <taxon>Eukaryota</taxon>
        <taxon>Metazoa</taxon>
        <taxon>Ecdysozoa</taxon>
        <taxon>Arthropoda</taxon>
        <taxon>Hexapoda</taxon>
        <taxon>Insecta</taxon>
        <taxon>Pterygota</taxon>
        <taxon>Neoptera</taxon>
        <taxon>Endopterygota</taxon>
        <taxon>Diptera</taxon>
        <taxon>Nematocera</taxon>
        <taxon>Sciaroidea</taxon>
        <taxon>Sciaridae</taxon>
        <taxon>Pseudolycoriella</taxon>
    </lineage>
</organism>
<evidence type="ECO:0000313" key="2">
    <source>
        <dbReference type="Proteomes" id="UP001151699"/>
    </source>
</evidence>
<evidence type="ECO:0000313" key="1">
    <source>
        <dbReference type="EMBL" id="KAJ6643696.1"/>
    </source>
</evidence>
<dbReference type="AlphaFoldDB" id="A0A9Q0N551"/>
<proteinExistence type="predicted"/>
<accession>A0A9Q0N551</accession>
<dbReference type="EMBL" id="WJQU01000002">
    <property type="protein sequence ID" value="KAJ6643696.1"/>
    <property type="molecule type" value="Genomic_DNA"/>
</dbReference>
<dbReference type="Proteomes" id="UP001151699">
    <property type="component" value="Chromosome B"/>
</dbReference>